<keyword evidence="5 7" id="KW-0460">Magnesium</keyword>
<dbReference type="NCBIfam" id="NF002204">
    <property type="entry name" value="PRK01077.1"/>
    <property type="match status" value="1"/>
</dbReference>
<dbReference type="InterPro" id="IPR011698">
    <property type="entry name" value="GATase_3"/>
</dbReference>
<dbReference type="HAMAP" id="MF_00027">
    <property type="entry name" value="CobB_CbiA"/>
    <property type="match status" value="1"/>
</dbReference>
<gene>
    <name evidence="7" type="primary">cobB</name>
    <name evidence="10" type="ORF">LQ327_27720</name>
</gene>
<dbReference type="PANTHER" id="PTHR43873:SF1">
    <property type="entry name" value="COBYRINATE A,C-DIAMIDE SYNTHASE"/>
    <property type="match status" value="1"/>
</dbReference>
<dbReference type="SUPFAM" id="SSF52317">
    <property type="entry name" value="Class I glutamine amidotransferase-like"/>
    <property type="match status" value="1"/>
</dbReference>
<dbReference type="RefSeq" id="WP_230739284.1">
    <property type="nucleotide sequence ID" value="NZ_JAJNDB010000007.1"/>
</dbReference>
<feature type="domain" description="CobB/CobQ-like glutamine amidotransferase" evidence="9">
    <location>
        <begin position="269"/>
        <end position="451"/>
    </location>
</feature>
<dbReference type="Gene3D" id="3.40.50.300">
    <property type="entry name" value="P-loop containing nucleotide triphosphate hydrolases"/>
    <property type="match status" value="1"/>
</dbReference>
<dbReference type="Pfam" id="PF01656">
    <property type="entry name" value="CbiA"/>
    <property type="match status" value="1"/>
</dbReference>
<dbReference type="CDD" id="cd03130">
    <property type="entry name" value="GATase1_CobB"/>
    <property type="match status" value="1"/>
</dbReference>
<evidence type="ECO:0000259" key="8">
    <source>
        <dbReference type="Pfam" id="PF01656"/>
    </source>
</evidence>
<feature type="active site" description="Nucleophile" evidence="7">
    <location>
        <position position="351"/>
    </location>
</feature>
<dbReference type="Pfam" id="PF07685">
    <property type="entry name" value="GATase_3"/>
    <property type="match status" value="1"/>
</dbReference>
<keyword evidence="7" id="KW-0169">Cobalamin biosynthesis</keyword>
<comment type="cofactor">
    <cofactor evidence="1 7">
        <name>Mg(2+)</name>
        <dbReference type="ChEBI" id="CHEBI:18420"/>
    </cofactor>
</comment>
<dbReference type="SUPFAM" id="SSF52540">
    <property type="entry name" value="P-loop containing nucleoside triphosphate hydrolases"/>
    <property type="match status" value="1"/>
</dbReference>
<keyword evidence="3 7" id="KW-0547">Nucleotide-binding</keyword>
<comment type="miscellaneous">
    <text evidence="7">The a and c carboxylates of hydrogenobyrinate are activated for nucleophilic attack via formation of a phosphorylated intermediate by ATP. CobB catalyzes first the amidation of the c-carboxylate, and then that of the a-carboxylate.</text>
</comment>
<dbReference type="CDD" id="cd05388">
    <property type="entry name" value="CobB_N"/>
    <property type="match status" value="1"/>
</dbReference>
<evidence type="ECO:0000256" key="6">
    <source>
        <dbReference type="ARBA" id="ARBA00022962"/>
    </source>
</evidence>
<dbReference type="InterPro" id="IPR004484">
    <property type="entry name" value="CbiA/CobB_synth"/>
</dbReference>
<dbReference type="EC" id="6.3.5.9" evidence="7"/>
<evidence type="ECO:0000313" key="11">
    <source>
        <dbReference type="Proteomes" id="UP001199469"/>
    </source>
</evidence>
<dbReference type="Proteomes" id="UP001199469">
    <property type="component" value="Unassembled WGS sequence"/>
</dbReference>
<comment type="function">
    <text evidence="7">Catalyzes the ATP-dependent amidation of the two carboxylate groups at positions a and c of hydrogenobyrinate, using either L-glutamine or ammonia as the nitrogen source.</text>
</comment>
<dbReference type="NCBIfam" id="TIGR00379">
    <property type="entry name" value="cobB"/>
    <property type="match status" value="1"/>
</dbReference>
<protein>
    <recommendedName>
        <fullName evidence="7">Hydrogenobyrinate a,c-diamide synthase</fullName>
        <ecNumber evidence="7">6.3.5.9</ecNumber>
    </recommendedName>
    <alternativeName>
        <fullName evidence="7">Hydrogenobyrinic acid a,c-diamide synthase</fullName>
    </alternativeName>
</protein>
<comment type="catalytic activity">
    <reaction evidence="7">
        <text>hydrogenobyrinate + 2 L-glutamine + 2 ATP + 2 H2O = hydrogenobyrinate a,c-diamide + 2 L-glutamate + 2 ADP + 2 phosphate + 2 H(+)</text>
        <dbReference type="Rhea" id="RHEA:12544"/>
        <dbReference type="ChEBI" id="CHEBI:15377"/>
        <dbReference type="ChEBI" id="CHEBI:15378"/>
        <dbReference type="ChEBI" id="CHEBI:29985"/>
        <dbReference type="ChEBI" id="CHEBI:30616"/>
        <dbReference type="ChEBI" id="CHEBI:43474"/>
        <dbReference type="ChEBI" id="CHEBI:58359"/>
        <dbReference type="ChEBI" id="CHEBI:77873"/>
        <dbReference type="ChEBI" id="CHEBI:77874"/>
        <dbReference type="ChEBI" id="CHEBI:456216"/>
        <dbReference type="EC" id="6.3.5.9"/>
    </reaction>
</comment>
<dbReference type="PROSITE" id="PS51274">
    <property type="entry name" value="GATASE_COBBQ"/>
    <property type="match status" value="1"/>
</dbReference>
<name>A0ABS8PFW9_9PSEU</name>
<keyword evidence="6 7" id="KW-0315">Glutamine amidotransferase</keyword>
<reference evidence="10 11" key="1">
    <citation type="submission" date="2021-11" db="EMBL/GenBank/DDBJ databases">
        <title>Draft genome sequence of Actinomycetospora sp. SF1 isolated from the rhizosphere soil.</title>
        <authorList>
            <person name="Duangmal K."/>
            <person name="Chantavorakit T."/>
        </authorList>
    </citation>
    <scope>NUCLEOTIDE SEQUENCE [LARGE SCALE GENOMIC DNA]</scope>
    <source>
        <strain evidence="10 11">TBRC 5722</strain>
    </source>
</reference>
<feature type="site" description="Increases nucleophilicity of active site Cys" evidence="7">
    <location>
        <position position="447"/>
    </location>
</feature>
<evidence type="ECO:0000256" key="4">
    <source>
        <dbReference type="ARBA" id="ARBA00022840"/>
    </source>
</evidence>
<feature type="domain" description="CobQ/CobB/MinD/ParA nucleotide binding" evidence="8">
    <location>
        <begin position="5"/>
        <end position="206"/>
    </location>
</feature>
<comment type="domain">
    <text evidence="7">Comprises of two domains. The C-terminal domain contains the binding site for glutamine and catalyzes the hydrolysis of this substrate to glutamate and ammonia. The N-terminal domain is anticipated to bind ATP and hydrogenobyrinate and catalyzes the ultimate synthesis of the diamide product. The ammonia produced via the glutaminase domain is probably translocated to the adjacent domain via a molecular tunnel, where it reacts with an activated intermediate.</text>
</comment>
<comment type="pathway">
    <text evidence="7">Cofactor biosynthesis; adenosylcobalamin biosynthesis; cob(II)yrinate a,c-diamide from precorrin-2 (aerobic route): step 9/10.</text>
</comment>
<comment type="similarity">
    <text evidence="7">Belongs to the CobB/CbiA family.</text>
</comment>
<dbReference type="Gene3D" id="3.40.50.880">
    <property type="match status" value="1"/>
</dbReference>
<dbReference type="InterPro" id="IPR027417">
    <property type="entry name" value="P-loop_NTPase"/>
</dbReference>
<accession>A0ABS8PFW9</accession>
<dbReference type="InterPro" id="IPR029062">
    <property type="entry name" value="Class_I_gatase-like"/>
</dbReference>
<proteinExistence type="inferred from homology"/>
<dbReference type="InterPro" id="IPR002586">
    <property type="entry name" value="CobQ/CobB/MinD/ParA_Nub-bd_dom"/>
</dbReference>
<sequence>MPPRVVVAAPSSGSGKTTIATGLLGAFAARGTRPAPFKIGPDYVDPGYHALAAGRPGRNLDPVLVGADRLPGLVVHGTRGAELAVVEGVMGLFDGRLVRAFPSQDAETHARARSANDDGSTAHVARVLEAPVVLVVDARGQHRSIAALLHGFAHFDPRVRPAGVILNRVGTERHAEALRAACAEVGMPVLGVVPRRAELAVPSRHLGLVTAAEHGDAARAAVDAMTALVAEHVDLDAVEALARRAPATPAAAWDPAAGTQRLDGPPPIVAMAGGPAFTFGYPEHAELLRAAGCEVVTVDPLRDEALPEGTAGLVLPGGFPEEHLEPLAANAPLREAVRRFALDGGPVHAECGGLLYLGRSLDGAAMCGVLDADAAMGPRLHLGYRTATAAADSPVAAGAETVTGHEFHRTVTTPRAGATPAWHWSAHGGESVTEGYVAGNVHASYLHTHPAGRPHAVARFARACRAR</sequence>
<evidence type="ECO:0000256" key="5">
    <source>
        <dbReference type="ARBA" id="ARBA00022842"/>
    </source>
</evidence>
<evidence type="ECO:0000313" key="10">
    <source>
        <dbReference type="EMBL" id="MCD2197166.1"/>
    </source>
</evidence>
<keyword evidence="11" id="KW-1185">Reference proteome</keyword>
<evidence type="ECO:0000256" key="3">
    <source>
        <dbReference type="ARBA" id="ARBA00022741"/>
    </source>
</evidence>
<keyword evidence="2 7" id="KW-0436">Ligase</keyword>
<organism evidence="10 11">
    <name type="scientific">Actinomycetospora endophytica</name>
    <dbReference type="NCBI Taxonomy" id="2291215"/>
    <lineage>
        <taxon>Bacteria</taxon>
        <taxon>Bacillati</taxon>
        <taxon>Actinomycetota</taxon>
        <taxon>Actinomycetes</taxon>
        <taxon>Pseudonocardiales</taxon>
        <taxon>Pseudonocardiaceae</taxon>
        <taxon>Actinomycetospora</taxon>
    </lineage>
</organism>
<evidence type="ECO:0000259" key="9">
    <source>
        <dbReference type="Pfam" id="PF07685"/>
    </source>
</evidence>
<dbReference type="PANTHER" id="PTHR43873">
    <property type="entry name" value="COBYRINATE A,C-DIAMIDE SYNTHASE"/>
    <property type="match status" value="1"/>
</dbReference>
<evidence type="ECO:0000256" key="7">
    <source>
        <dbReference type="HAMAP-Rule" id="MF_00027"/>
    </source>
</evidence>
<evidence type="ECO:0000256" key="2">
    <source>
        <dbReference type="ARBA" id="ARBA00022598"/>
    </source>
</evidence>
<evidence type="ECO:0000256" key="1">
    <source>
        <dbReference type="ARBA" id="ARBA00001946"/>
    </source>
</evidence>
<keyword evidence="4 7" id="KW-0067">ATP-binding</keyword>
<comment type="caution">
    <text evidence="10">The sequence shown here is derived from an EMBL/GenBank/DDBJ whole genome shotgun (WGS) entry which is preliminary data.</text>
</comment>
<dbReference type="EMBL" id="JAJNDB010000007">
    <property type="protein sequence ID" value="MCD2197166.1"/>
    <property type="molecule type" value="Genomic_DNA"/>
</dbReference>